<dbReference type="PANTHER" id="PTHR11905:SF26">
    <property type="entry name" value="A DISINTEGRIN AND METALLOPEPTIDASE DOMAIN 3"/>
    <property type="match status" value="1"/>
</dbReference>
<feature type="chain" id="PRO_5043448868" evidence="10">
    <location>
        <begin position="18"/>
        <end position="784"/>
    </location>
</feature>
<dbReference type="PROSITE" id="PS50215">
    <property type="entry name" value="ADAM_MEPRO"/>
    <property type="match status" value="1"/>
</dbReference>
<accession>A0AAU9Z354</accession>
<gene>
    <name evidence="14" type="primary">Adam3</name>
    <name evidence="14" type="ORF">PHOROB_LOCUS5072</name>
</gene>
<dbReference type="Pfam" id="PF01421">
    <property type="entry name" value="Reprolysin"/>
    <property type="match status" value="1"/>
</dbReference>
<feature type="domain" description="Peptidase M12B" evidence="13">
    <location>
        <begin position="187"/>
        <end position="384"/>
    </location>
</feature>
<keyword evidence="4 9" id="KW-0472">Membrane</keyword>
<feature type="transmembrane region" description="Helical" evidence="9">
    <location>
        <begin position="752"/>
        <end position="771"/>
    </location>
</feature>
<dbReference type="GO" id="GO:0007155">
    <property type="term" value="P:cell adhesion"/>
    <property type="evidence" value="ECO:0007669"/>
    <property type="project" value="TreeGrafter"/>
</dbReference>
<dbReference type="GO" id="GO:0005886">
    <property type="term" value="C:plasma membrane"/>
    <property type="evidence" value="ECO:0007669"/>
    <property type="project" value="TreeGrafter"/>
</dbReference>
<dbReference type="Pfam" id="PF01562">
    <property type="entry name" value="Pep_M12B_propep"/>
    <property type="match status" value="1"/>
</dbReference>
<evidence type="ECO:0000256" key="7">
    <source>
        <dbReference type="PROSITE-ProRule" id="PRU00076"/>
    </source>
</evidence>
<feature type="disulfide bond" evidence="7">
    <location>
        <begin position="642"/>
        <end position="651"/>
    </location>
</feature>
<feature type="disulfide bond" evidence="8">
    <location>
        <begin position="340"/>
        <end position="345"/>
    </location>
</feature>
<evidence type="ECO:0000259" key="12">
    <source>
        <dbReference type="PROSITE" id="PS50214"/>
    </source>
</evidence>
<protein>
    <submittedName>
        <fullName evidence="14">Adam3 protein</fullName>
    </submittedName>
</protein>
<evidence type="ECO:0000256" key="5">
    <source>
        <dbReference type="ARBA" id="ARBA00023157"/>
    </source>
</evidence>
<evidence type="ECO:0000256" key="10">
    <source>
        <dbReference type="SAM" id="SignalP"/>
    </source>
</evidence>
<dbReference type="PROSITE" id="PS01186">
    <property type="entry name" value="EGF_2"/>
    <property type="match status" value="1"/>
</dbReference>
<dbReference type="Gene3D" id="3.40.390.10">
    <property type="entry name" value="Collagenase (Catalytic Domain)"/>
    <property type="match status" value="1"/>
</dbReference>
<keyword evidence="2 9" id="KW-0812">Transmembrane</keyword>
<dbReference type="SUPFAM" id="SSF55486">
    <property type="entry name" value="Metalloproteases ('zincins'), catalytic domain"/>
    <property type="match status" value="1"/>
</dbReference>
<dbReference type="InterPro" id="IPR034027">
    <property type="entry name" value="Reprolysin_adamalysin"/>
</dbReference>
<evidence type="ECO:0000259" key="11">
    <source>
        <dbReference type="PROSITE" id="PS50026"/>
    </source>
</evidence>
<dbReference type="InterPro" id="IPR024079">
    <property type="entry name" value="MetalloPept_cat_dom_sf"/>
</dbReference>
<dbReference type="InterPro" id="IPR036436">
    <property type="entry name" value="Disintegrin_dom_sf"/>
</dbReference>
<evidence type="ECO:0000313" key="15">
    <source>
        <dbReference type="Proteomes" id="UP001152836"/>
    </source>
</evidence>
<evidence type="ECO:0000313" key="14">
    <source>
        <dbReference type="EMBL" id="CAH6787151.1"/>
    </source>
</evidence>
<feature type="domain" description="EGF-like" evidence="11">
    <location>
        <begin position="618"/>
        <end position="652"/>
    </location>
</feature>
<dbReference type="PROSITE" id="PS50214">
    <property type="entry name" value="DISINTEGRIN_2"/>
    <property type="match status" value="1"/>
</dbReference>
<keyword evidence="10" id="KW-0732">Signal</keyword>
<dbReference type="Proteomes" id="UP001152836">
    <property type="component" value="Unassembled WGS sequence"/>
</dbReference>
<dbReference type="Pfam" id="PF00200">
    <property type="entry name" value="Disintegrin"/>
    <property type="match status" value="1"/>
</dbReference>
<feature type="transmembrane region" description="Helical" evidence="9">
    <location>
        <begin position="689"/>
        <end position="708"/>
    </location>
</feature>
<name>A0AAU9Z354_PHORO</name>
<dbReference type="CDD" id="cd04269">
    <property type="entry name" value="ZnMc_adamalysin_II_like"/>
    <property type="match status" value="1"/>
</dbReference>
<evidence type="ECO:0000256" key="1">
    <source>
        <dbReference type="ARBA" id="ARBA00004167"/>
    </source>
</evidence>
<comment type="subcellular location">
    <subcellularLocation>
        <location evidence="1">Membrane</location>
        <topology evidence="1">Single-pass membrane protein</topology>
    </subcellularLocation>
</comment>
<dbReference type="Pfam" id="PF08516">
    <property type="entry name" value="ADAM_CR"/>
    <property type="match status" value="1"/>
</dbReference>
<dbReference type="PANTHER" id="PTHR11905">
    <property type="entry name" value="ADAM A DISINTEGRIN AND METALLOPROTEASE DOMAIN"/>
    <property type="match status" value="1"/>
</dbReference>
<evidence type="ECO:0000256" key="2">
    <source>
        <dbReference type="ARBA" id="ARBA00022692"/>
    </source>
</evidence>
<dbReference type="InterPro" id="IPR006586">
    <property type="entry name" value="ADAM_Cys-rich"/>
</dbReference>
<dbReference type="SMART" id="SM00050">
    <property type="entry name" value="DISIN"/>
    <property type="match status" value="1"/>
</dbReference>
<evidence type="ECO:0000256" key="9">
    <source>
        <dbReference type="SAM" id="Phobius"/>
    </source>
</evidence>
<feature type="signal peptide" evidence="10">
    <location>
        <begin position="1"/>
        <end position="17"/>
    </location>
</feature>
<dbReference type="SMART" id="SM00608">
    <property type="entry name" value="ACR"/>
    <property type="match status" value="1"/>
</dbReference>
<dbReference type="InterPro" id="IPR001590">
    <property type="entry name" value="Peptidase_M12B"/>
</dbReference>
<dbReference type="InterPro" id="IPR001762">
    <property type="entry name" value="Disintegrin_dom"/>
</dbReference>
<keyword evidence="5 7" id="KW-1015">Disulfide bond</keyword>
<reference evidence="14" key="1">
    <citation type="submission" date="2022-06" db="EMBL/GenBank/DDBJ databases">
        <authorList>
            <person name="Andreotti S."/>
            <person name="Wyler E."/>
        </authorList>
    </citation>
    <scope>NUCLEOTIDE SEQUENCE</scope>
</reference>
<dbReference type="InterPro" id="IPR002870">
    <property type="entry name" value="Peptidase_M12B_N"/>
</dbReference>
<sequence length="784" mass="87645">MLPLFLVLSCLGQLIIADQESETPLLQITVPQKIENNNIKDDKAAETHVTYLVRIEGKTYTFQLEKQSFLHPRFMAYSYTKLGTLQRDFSLVKGHCFYQGHAAEIPASTVTLSICSGLRGLLQLENITYGIEPLESSATFEHMIYQIKNNKIDYSPLKENLNPQHESQSYRILVKPEKASNMSLMKRTLLVKIIMDKAMFDHMGSKMEIAIQKVVNIFGLINTMFSQLKVTVMLTSVEIWSDQNKIETSGDADEVLQRFLLWKQNQTLERTKVITYLLLYKDDPDYVGATYHGMACNPKFTAGIALHPKTLTMEGFAAVLSQLLGINLGLTYDDVYNCFCPGSTCIMNPSAIRSQGIKVFSSCSMDAFKQLASQPDLDCLKKKPESEFIALNQTKLLCGNNKLEAPEECDCGPPEHCTHPNCCNPEDCTLLKSSKCGTGPCCDKRSCKIAERGRPCRRSKDLCDFPEFCNGLSEYCVPDTKAADLEPCNNRTAYCYGGICRDLDRQCMDLFGKHAKGPNYLCMQEVNNQNDKFGNCHGRCNYSALLCGKVACYWNHVEIIQTKKYDLQYTYIGGQVCVSAHLRNTKEIDESYVHDGTICGSGKACIRGQCLRVHAYRGTLACDSDDKCQGQGICNNLNNCHCEAGFAPPECDMTPSSPGGSLDDGFWLPMDRSTPLVVQQRGTRFKKGLLISFYVFLPFLIMFAIFVVKRNITKGFWQKEEAVSGGGNSQSQGSWFVSIFDWLATDGNMGSFYGFVCSHWLVLGGSILWLLSISEESNKGSIQS</sequence>
<dbReference type="GO" id="GO:0004222">
    <property type="term" value="F:metalloendopeptidase activity"/>
    <property type="evidence" value="ECO:0007669"/>
    <property type="project" value="InterPro"/>
</dbReference>
<evidence type="ECO:0000256" key="8">
    <source>
        <dbReference type="PROSITE-ProRule" id="PRU00276"/>
    </source>
</evidence>
<dbReference type="InterPro" id="IPR000742">
    <property type="entry name" value="EGF"/>
</dbReference>
<keyword evidence="15" id="KW-1185">Reference proteome</keyword>
<evidence type="ECO:0000256" key="4">
    <source>
        <dbReference type="ARBA" id="ARBA00023136"/>
    </source>
</evidence>
<dbReference type="EMBL" id="CALSGD010001393">
    <property type="protein sequence ID" value="CAH6787151.1"/>
    <property type="molecule type" value="Genomic_DNA"/>
</dbReference>
<dbReference type="Gene3D" id="4.10.70.10">
    <property type="entry name" value="Disintegrin domain"/>
    <property type="match status" value="1"/>
</dbReference>
<dbReference type="PROSITE" id="PS50026">
    <property type="entry name" value="EGF_3"/>
    <property type="match status" value="1"/>
</dbReference>
<evidence type="ECO:0000259" key="13">
    <source>
        <dbReference type="PROSITE" id="PS50215"/>
    </source>
</evidence>
<dbReference type="SUPFAM" id="SSF57552">
    <property type="entry name" value="Blood coagulation inhibitor (disintegrin)"/>
    <property type="match status" value="1"/>
</dbReference>
<keyword evidence="7" id="KW-0245">EGF-like domain</keyword>
<dbReference type="GO" id="GO:0006508">
    <property type="term" value="P:proteolysis"/>
    <property type="evidence" value="ECO:0007669"/>
    <property type="project" value="InterPro"/>
</dbReference>
<proteinExistence type="predicted"/>
<comment type="caution">
    <text evidence="14">The sequence shown here is derived from an EMBL/GenBank/DDBJ whole genome shotgun (WGS) entry which is preliminary data.</text>
</comment>
<feature type="domain" description="Disintegrin" evidence="12">
    <location>
        <begin position="395"/>
        <end position="484"/>
    </location>
</feature>
<evidence type="ECO:0000256" key="6">
    <source>
        <dbReference type="PROSITE-ProRule" id="PRU00068"/>
    </source>
</evidence>
<evidence type="ECO:0000256" key="3">
    <source>
        <dbReference type="ARBA" id="ARBA00022989"/>
    </source>
</evidence>
<dbReference type="AlphaFoldDB" id="A0AAU9Z354"/>
<organism evidence="14 15">
    <name type="scientific">Phodopus roborovskii</name>
    <name type="common">Roborovski's desert hamster</name>
    <name type="synonym">Cricetulus roborovskii</name>
    <dbReference type="NCBI Taxonomy" id="109678"/>
    <lineage>
        <taxon>Eukaryota</taxon>
        <taxon>Metazoa</taxon>
        <taxon>Chordata</taxon>
        <taxon>Craniata</taxon>
        <taxon>Vertebrata</taxon>
        <taxon>Euteleostomi</taxon>
        <taxon>Mammalia</taxon>
        <taxon>Eutheria</taxon>
        <taxon>Euarchontoglires</taxon>
        <taxon>Glires</taxon>
        <taxon>Rodentia</taxon>
        <taxon>Myomorpha</taxon>
        <taxon>Muroidea</taxon>
        <taxon>Cricetidae</taxon>
        <taxon>Cricetinae</taxon>
        <taxon>Phodopus</taxon>
    </lineage>
</organism>
<comment type="caution">
    <text evidence="7">Lacks conserved residue(s) required for the propagation of feature annotation.</text>
</comment>
<keyword evidence="3 9" id="KW-1133">Transmembrane helix</keyword>
<dbReference type="GO" id="GO:0007339">
    <property type="term" value="P:binding of sperm to zona pellucida"/>
    <property type="evidence" value="ECO:0007669"/>
    <property type="project" value="TreeGrafter"/>
</dbReference>
<dbReference type="GO" id="GO:0008584">
    <property type="term" value="P:male gonad development"/>
    <property type="evidence" value="ECO:0007669"/>
    <property type="project" value="TreeGrafter"/>
</dbReference>
<feature type="disulfide bond" evidence="6">
    <location>
        <begin position="456"/>
        <end position="476"/>
    </location>
</feature>